<dbReference type="EMBL" id="JAROKS010000005">
    <property type="protein sequence ID" value="KAK1803610.1"/>
    <property type="molecule type" value="Genomic_DNA"/>
</dbReference>
<dbReference type="PANTHER" id="PTHR13554">
    <property type="entry name" value="26S PROTEASOME NON-ATPASE REGULATORY SUBUNIT 5-RELATED"/>
    <property type="match status" value="1"/>
</dbReference>
<reference evidence="3" key="1">
    <citation type="submission" date="2023-03" db="EMBL/GenBank/DDBJ databases">
        <title>Electrophorus voltai genome.</title>
        <authorList>
            <person name="Bian C."/>
        </authorList>
    </citation>
    <scope>NUCLEOTIDE SEQUENCE</scope>
    <source>
        <strain evidence="3">CB-2022</strain>
        <tissue evidence="3">Muscle</tissue>
    </source>
</reference>
<organism evidence="3 4">
    <name type="scientific">Electrophorus voltai</name>
    <dbReference type="NCBI Taxonomy" id="2609070"/>
    <lineage>
        <taxon>Eukaryota</taxon>
        <taxon>Metazoa</taxon>
        <taxon>Chordata</taxon>
        <taxon>Craniata</taxon>
        <taxon>Vertebrata</taxon>
        <taxon>Euteleostomi</taxon>
        <taxon>Actinopterygii</taxon>
        <taxon>Neopterygii</taxon>
        <taxon>Teleostei</taxon>
        <taxon>Ostariophysi</taxon>
        <taxon>Gymnotiformes</taxon>
        <taxon>Gymnotoidei</taxon>
        <taxon>Gymnotidae</taxon>
        <taxon>Electrophorus</taxon>
    </lineage>
</organism>
<feature type="non-terminal residue" evidence="3">
    <location>
        <position position="1"/>
    </location>
</feature>
<accession>A0AAD9E1I5</accession>
<dbReference type="FunFam" id="1.25.10.10:FF:000706">
    <property type="entry name" value="Proteasome (Prosome, macropain) 26S subunit, non-ATPase, 5"/>
    <property type="match status" value="1"/>
</dbReference>
<comment type="caution">
    <text evidence="3">The sequence shown here is derived from an EMBL/GenBank/DDBJ whole genome shotgun (WGS) entry which is preliminary data.</text>
</comment>
<evidence type="ECO:0000313" key="4">
    <source>
        <dbReference type="Proteomes" id="UP001239994"/>
    </source>
</evidence>
<dbReference type="Pfam" id="PF10508">
    <property type="entry name" value="Proteasom_PSMB"/>
    <property type="match status" value="1"/>
</dbReference>
<dbReference type="Gene3D" id="1.25.10.10">
    <property type="entry name" value="Leucine-rich Repeat Variant"/>
    <property type="match status" value="1"/>
</dbReference>
<proteinExistence type="inferred from homology"/>
<comment type="similarity">
    <text evidence="1">Belongs to the proteasome subunit S5B/HSM3 family.</text>
</comment>
<dbReference type="GO" id="GO:0043248">
    <property type="term" value="P:proteasome assembly"/>
    <property type="evidence" value="ECO:0007669"/>
    <property type="project" value="InterPro"/>
</dbReference>
<dbReference type="SUPFAM" id="SSF48371">
    <property type="entry name" value="ARM repeat"/>
    <property type="match status" value="1"/>
</dbReference>
<dbReference type="GO" id="GO:0005829">
    <property type="term" value="C:cytosol"/>
    <property type="evidence" value="ECO:0007669"/>
    <property type="project" value="TreeGrafter"/>
</dbReference>
<keyword evidence="4" id="KW-1185">Reference proteome</keyword>
<evidence type="ECO:0000256" key="2">
    <source>
        <dbReference type="ARBA" id="ARBA00014933"/>
    </source>
</evidence>
<evidence type="ECO:0000313" key="3">
    <source>
        <dbReference type="EMBL" id="KAK1803610.1"/>
    </source>
</evidence>
<evidence type="ECO:0000256" key="1">
    <source>
        <dbReference type="ARBA" id="ARBA00006823"/>
    </source>
</evidence>
<sequence>GQNLLTIVLNQKPQWLSIMAAAIESLLREIAGSEAPIEQLKALRTAVWALPMSNLRETFSAPHLGRLFSLLNTNDKEQVEVCVEVLDRFLQVLGPAELVRDCRSELRNGLIHPDGSVKVLALAQIGRVVGHAEGVAELLTCDEILRDVIHCMGAERIGVAKEVQYLTPYCREAIAALRKLSTTATGLDTLFRSNLLKELKDVMAISDVVRYRVYELVVEISSMSPVSLGYCANCSFVSQLLEELTGDDILVRATAIEMVTSLAQSQHGRQYLAQQGIMDKISNMIISAESDPFSSFYLPGLVKFFGNLAIVESPQQVCESYPAFLSMVFAMAMSSDQTQIPVSLDTLGVLGSTVEGKQVLHKTGEKIQSVLKRMSQLARDGAIELRVRSLEAIAQLLSLPVEQQTEDLLLLTESWCHCWSSRPMQMLSNISTQPFPELHCSALRVFTALASQMWGQRLMKATPGFVEWLVDRSVRTGKEAKECKFELVGALVSSASTQQVFGGPAYLRLKTYQKEGPYYVNAVASVTTEGVD</sequence>
<dbReference type="InterPro" id="IPR016024">
    <property type="entry name" value="ARM-type_fold"/>
</dbReference>
<dbReference type="Proteomes" id="UP001239994">
    <property type="component" value="Unassembled WGS sequence"/>
</dbReference>
<dbReference type="InterPro" id="IPR011989">
    <property type="entry name" value="ARM-like"/>
</dbReference>
<dbReference type="AlphaFoldDB" id="A0AAD9E1I5"/>
<name>A0AAD9E1I5_9TELE</name>
<dbReference type="InterPro" id="IPR019538">
    <property type="entry name" value="PSMD5"/>
</dbReference>
<protein>
    <recommendedName>
        <fullName evidence="2">26S proteasome non-ATPase regulatory subunit 5</fullName>
    </recommendedName>
</protein>
<gene>
    <name evidence="3" type="ORF">P4O66_021028</name>
</gene>
<dbReference type="PANTHER" id="PTHR13554:SF10">
    <property type="entry name" value="26S PROTEASOME NON-ATPASE REGULATORY SUBUNIT 5"/>
    <property type="match status" value="1"/>
</dbReference>